<evidence type="ECO:0000313" key="1">
    <source>
        <dbReference type="EMBL" id="OCT69184.1"/>
    </source>
</evidence>
<accession>A0A974H8Z0</accession>
<dbReference type="Proteomes" id="UP000694892">
    <property type="component" value="Chromosome 8L"/>
</dbReference>
<name>A0A974H8Z0_XENLA</name>
<dbReference type="EMBL" id="CM004480">
    <property type="protein sequence ID" value="OCT69184.1"/>
    <property type="molecule type" value="Genomic_DNA"/>
</dbReference>
<protein>
    <submittedName>
        <fullName evidence="1">Uncharacterized protein</fullName>
    </submittedName>
</protein>
<dbReference type="Gene3D" id="3.10.10.10">
    <property type="entry name" value="HIV Type 1 Reverse Transcriptase, subunit A, domain 1"/>
    <property type="match status" value="1"/>
</dbReference>
<reference evidence="2" key="1">
    <citation type="journal article" date="2016" name="Nature">
        <title>Genome evolution in the allotetraploid frog Xenopus laevis.</title>
        <authorList>
            <person name="Session A.M."/>
            <person name="Uno Y."/>
            <person name="Kwon T."/>
            <person name="Chapman J.A."/>
            <person name="Toyoda A."/>
            <person name="Takahashi S."/>
            <person name="Fukui A."/>
            <person name="Hikosaka A."/>
            <person name="Suzuki A."/>
            <person name="Kondo M."/>
            <person name="van Heeringen S.J."/>
            <person name="Quigley I."/>
            <person name="Heinz S."/>
            <person name="Ogino H."/>
            <person name="Ochi H."/>
            <person name="Hellsten U."/>
            <person name="Lyons J.B."/>
            <person name="Simakov O."/>
            <person name="Putnam N."/>
            <person name="Stites J."/>
            <person name="Kuroki Y."/>
            <person name="Tanaka T."/>
            <person name="Michiue T."/>
            <person name="Watanabe M."/>
            <person name="Bogdanovic O."/>
            <person name="Lister R."/>
            <person name="Georgiou G."/>
            <person name="Paranjpe S.S."/>
            <person name="van Kruijsbergen I."/>
            <person name="Shu S."/>
            <person name="Carlson J."/>
            <person name="Kinoshita T."/>
            <person name="Ohta Y."/>
            <person name="Mawaribuchi S."/>
            <person name="Jenkins J."/>
            <person name="Grimwood J."/>
            <person name="Schmutz J."/>
            <person name="Mitros T."/>
            <person name="Mozaffari S.V."/>
            <person name="Suzuki Y."/>
            <person name="Haramoto Y."/>
            <person name="Yamamoto T.S."/>
            <person name="Takagi C."/>
            <person name="Heald R."/>
            <person name="Miller K."/>
            <person name="Haudenschild C."/>
            <person name="Kitzman J."/>
            <person name="Nakayama T."/>
            <person name="Izutsu Y."/>
            <person name="Robert J."/>
            <person name="Fortriede J."/>
            <person name="Burns K."/>
            <person name="Lotay V."/>
            <person name="Karimi K."/>
            <person name="Yasuoka Y."/>
            <person name="Dichmann D.S."/>
            <person name="Flajnik M.F."/>
            <person name="Houston D.W."/>
            <person name="Shendure J."/>
            <person name="DuPasquier L."/>
            <person name="Vize P.D."/>
            <person name="Zorn A.M."/>
            <person name="Ito M."/>
            <person name="Marcotte E.M."/>
            <person name="Wallingford J.B."/>
            <person name="Ito Y."/>
            <person name="Asashima M."/>
            <person name="Ueno N."/>
            <person name="Matsuda Y."/>
            <person name="Veenstra G.J."/>
            <person name="Fujiyama A."/>
            <person name="Harland R.M."/>
            <person name="Taira M."/>
            <person name="Rokhsar D.S."/>
        </authorList>
    </citation>
    <scope>NUCLEOTIDE SEQUENCE [LARGE SCALE GENOMIC DNA]</scope>
    <source>
        <strain evidence="2">J</strain>
    </source>
</reference>
<sequence length="127" mass="14057">MSNLLLLFIPVDQPILPIKKPGKNEWRFVQDLTAVNKVVIASYPVVPNLTTKAGCKTPEGDVSFLRLGDCPVAPRALLPYLVAASHGLTYISKGGRCDAVSRVWFAPGSHLSQPNMYNQCTHFRYCR</sequence>
<dbReference type="AlphaFoldDB" id="A0A974H8Z0"/>
<organism evidence="1 2">
    <name type="scientific">Xenopus laevis</name>
    <name type="common">African clawed frog</name>
    <dbReference type="NCBI Taxonomy" id="8355"/>
    <lineage>
        <taxon>Eukaryota</taxon>
        <taxon>Metazoa</taxon>
        <taxon>Chordata</taxon>
        <taxon>Craniata</taxon>
        <taxon>Vertebrata</taxon>
        <taxon>Euteleostomi</taxon>
        <taxon>Amphibia</taxon>
        <taxon>Batrachia</taxon>
        <taxon>Anura</taxon>
        <taxon>Pipoidea</taxon>
        <taxon>Pipidae</taxon>
        <taxon>Xenopodinae</taxon>
        <taxon>Xenopus</taxon>
        <taxon>Xenopus</taxon>
    </lineage>
</organism>
<dbReference type="SUPFAM" id="SSF56672">
    <property type="entry name" value="DNA/RNA polymerases"/>
    <property type="match status" value="1"/>
</dbReference>
<evidence type="ECO:0000313" key="2">
    <source>
        <dbReference type="Proteomes" id="UP000694892"/>
    </source>
</evidence>
<gene>
    <name evidence="1" type="ORF">XELAEV_18040494mg</name>
</gene>
<proteinExistence type="predicted"/>
<dbReference type="InterPro" id="IPR043502">
    <property type="entry name" value="DNA/RNA_pol_sf"/>
</dbReference>